<feature type="non-terminal residue" evidence="2">
    <location>
        <position position="1"/>
    </location>
</feature>
<dbReference type="Proteomes" id="UP000276133">
    <property type="component" value="Unassembled WGS sequence"/>
</dbReference>
<comment type="caution">
    <text evidence="2">The sequence shown here is derived from an EMBL/GenBank/DDBJ whole genome shotgun (WGS) entry which is preliminary data.</text>
</comment>
<sequence length="80" mass="8871">LWSLYHSLVCFVVGVLQLLGGPISDVWVANVLSEISGDVCLLAFMDDVLVVSIAFLMSNLFVLTFEHMKSWGLLLIFPIN</sequence>
<accession>A0A3M7PMF0</accession>
<evidence type="ECO:0000256" key="1">
    <source>
        <dbReference type="SAM" id="Phobius"/>
    </source>
</evidence>
<name>A0A3M7PMF0_BRAPC</name>
<keyword evidence="3" id="KW-1185">Reference proteome</keyword>
<feature type="transmembrane region" description="Helical" evidence="1">
    <location>
        <begin position="48"/>
        <end position="65"/>
    </location>
</feature>
<proteinExistence type="predicted"/>
<dbReference type="EMBL" id="REGN01009881">
    <property type="protein sequence ID" value="RNA00169.1"/>
    <property type="molecule type" value="Genomic_DNA"/>
</dbReference>
<keyword evidence="1" id="KW-0472">Membrane</keyword>
<reference evidence="2 3" key="1">
    <citation type="journal article" date="2018" name="Sci. Rep.">
        <title>Genomic signatures of local adaptation to the degree of environmental predictability in rotifers.</title>
        <authorList>
            <person name="Franch-Gras L."/>
            <person name="Hahn C."/>
            <person name="Garcia-Roger E.M."/>
            <person name="Carmona M.J."/>
            <person name="Serra M."/>
            <person name="Gomez A."/>
        </authorList>
    </citation>
    <scope>NUCLEOTIDE SEQUENCE [LARGE SCALE GENOMIC DNA]</scope>
    <source>
        <strain evidence="2">HYR1</strain>
    </source>
</reference>
<gene>
    <name evidence="2" type="ORF">BpHYR1_001426</name>
</gene>
<keyword evidence="1" id="KW-1133">Transmembrane helix</keyword>
<dbReference type="AlphaFoldDB" id="A0A3M7PMF0"/>
<evidence type="ECO:0000313" key="2">
    <source>
        <dbReference type="EMBL" id="RNA00169.1"/>
    </source>
</evidence>
<evidence type="ECO:0000313" key="3">
    <source>
        <dbReference type="Proteomes" id="UP000276133"/>
    </source>
</evidence>
<protein>
    <submittedName>
        <fullName evidence="2">Uncharacterized protein</fullName>
    </submittedName>
</protein>
<organism evidence="2 3">
    <name type="scientific">Brachionus plicatilis</name>
    <name type="common">Marine rotifer</name>
    <name type="synonym">Brachionus muelleri</name>
    <dbReference type="NCBI Taxonomy" id="10195"/>
    <lineage>
        <taxon>Eukaryota</taxon>
        <taxon>Metazoa</taxon>
        <taxon>Spiralia</taxon>
        <taxon>Gnathifera</taxon>
        <taxon>Rotifera</taxon>
        <taxon>Eurotatoria</taxon>
        <taxon>Monogononta</taxon>
        <taxon>Pseudotrocha</taxon>
        <taxon>Ploima</taxon>
        <taxon>Brachionidae</taxon>
        <taxon>Brachionus</taxon>
    </lineage>
</organism>
<keyword evidence="1" id="KW-0812">Transmembrane</keyword>